<organism evidence="4 5">
    <name type="scientific">Lacrimispora defluvii</name>
    <dbReference type="NCBI Taxonomy" id="2719233"/>
    <lineage>
        <taxon>Bacteria</taxon>
        <taxon>Bacillati</taxon>
        <taxon>Bacillota</taxon>
        <taxon>Clostridia</taxon>
        <taxon>Lachnospirales</taxon>
        <taxon>Lachnospiraceae</taxon>
        <taxon>Lacrimispora</taxon>
    </lineage>
</organism>
<proteinExistence type="predicted"/>
<gene>
    <name evidence="4" type="ORF">G9470_19765</name>
</gene>
<keyword evidence="1" id="KW-0677">Repeat</keyword>
<evidence type="ECO:0000256" key="3">
    <source>
        <dbReference type="SAM" id="Phobius"/>
    </source>
</evidence>
<feature type="repeat" description="Cell wall-binding" evidence="2">
    <location>
        <begin position="134"/>
        <end position="153"/>
    </location>
</feature>
<protein>
    <submittedName>
        <fullName evidence="4">Uncharacterized protein</fullName>
    </submittedName>
</protein>
<evidence type="ECO:0000313" key="5">
    <source>
        <dbReference type="Proteomes" id="UP000539052"/>
    </source>
</evidence>
<keyword evidence="3" id="KW-0812">Transmembrane</keyword>
<dbReference type="EMBL" id="JAAOXG010000044">
    <property type="protein sequence ID" value="NNJ32010.1"/>
    <property type="molecule type" value="Genomic_DNA"/>
</dbReference>
<evidence type="ECO:0000256" key="2">
    <source>
        <dbReference type="PROSITE-ProRule" id="PRU00591"/>
    </source>
</evidence>
<keyword evidence="3" id="KW-1133">Transmembrane helix</keyword>
<dbReference type="SUPFAM" id="SSF69360">
    <property type="entry name" value="Cell wall binding repeat"/>
    <property type="match status" value="1"/>
</dbReference>
<dbReference type="Proteomes" id="UP000539052">
    <property type="component" value="Unassembled WGS sequence"/>
</dbReference>
<evidence type="ECO:0000256" key="1">
    <source>
        <dbReference type="ARBA" id="ARBA00022737"/>
    </source>
</evidence>
<comment type="caution">
    <text evidence="4">The sequence shown here is derived from an EMBL/GenBank/DDBJ whole genome shotgun (WGS) entry which is preliminary data.</text>
</comment>
<evidence type="ECO:0000313" key="4">
    <source>
        <dbReference type="EMBL" id="NNJ32010.1"/>
    </source>
</evidence>
<dbReference type="InterPro" id="IPR018337">
    <property type="entry name" value="Cell_wall/Cho-bd_repeat"/>
</dbReference>
<keyword evidence="3" id="KW-0472">Membrane</keyword>
<accession>A0ABX1VVE4</accession>
<dbReference type="PROSITE" id="PS51170">
    <property type="entry name" value="CW"/>
    <property type="match status" value="2"/>
</dbReference>
<name>A0ABX1VVE4_9FIRM</name>
<reference evidence="4 5" key="1">
    <citation type="submission" date="2020-03" db="EMBL/GenBank/DDBJ databases">
        <title>Genome Sequence of industrial isolate, B5A.</title>
        <authorList>
            <person name="Sharma S."/>
            <person name="Patil P.B."/>
            <person name="Korpole S."/>
        </authorList>
    </citation>
    <scope>NUCLEOTIDE SEQUENCE [LARGE SCALE GENOMIC DNA]</scope>
    <source>
        <strain evidence="4 5">PI-S10-B5A</strain>
    </source>
</reference>
<dbReference type="Pfam" id="PF19127">
    <property type="entry name" value="Choline_bind_3"/>
    <property type="match status" value="1"/>
</dbReference>
<dbReference type="Gene3D" id="2.10.270.10">
    <property type="entry name" value="Cholin Binding"/>
    <property type="match status" value="1"/>
</dbReference>
<feature type="repeat" description="Cell wall-binding" evidence="2">
    <location>
        <begin position="114"/>
        <end position="133"/>
    </location>
</feature>
<feature type="transmembrane region" description="Helical" evidence="3">
    <location>
        <begin position="21"/>
        <end position="38"/>
    </location>
</feature>
<sequence>MVFNNNKNYMEGHCMKQIRTILYMTAILSAGITITSFANRYNPETQIGPLTEEDIQNMDADLAERNYLSNQPSIEYDENTGSYYEDTYVKAKPGSWKSNDTGKWYELENGNYYKNGWVRIDGKRYYFDENGYMKTGWIQVRSNWYYTDDTGVMVTGERRIDGVTYNFNAYGIMKK</sequence>
<keyword evidence="5" id="KW-1185">Reference proteome</keyword>